<organism evidence="2">
    <name type="scientific">Manihot esculenta</name>
    <name type="common">Cassava</name>
    <name type="synonym">Jatropha manihot</name>
    <dbReference type="NCBI Taxonomy" id="3983"/>
    <lineage>
        <taxon>Eukaryota</taxon>
        <taxon>Viridiplantae</taxon>
        <taxon>Streptophyta</taxon>
        <taxon>Embryophyta</taxon>
        <taxon>Tracheophyta</taxon>
        <taxon>Spermatophyta</taxon>
        <taxon>Magnoliopsida</taxon>
        <taxon>eudicotyledons</taxon>
        <taxon>Gunneridae</taxon>
        <taxon>Pentapetalae</taxon>
        <taxon>rosids</taxon>
        <taxon>fabids</taxon>
        <taxon>Malpighiales</taxon>
        <taxon>Euphorbiaceae</taxon>
        <taxon>Crotonoideae</taxon>
        <taxon>Manihoteae</taxon>
        <taxon>Manihot</taxon>
    </lineage>
</organism>
<feature type="transmembrane region" description="Helical" evidence="1">
    <location>
        <begin position="20"/>
        <end position="39"/>
    </location>
</feature>
<accession>A0A2C9V7F3</accession>
<proteinExistence type="predicted"/>
<reference evidence="2" key="1">
    <citation type="submission" date="2016-02" db="EMBL/GenBank/DDBJ databases">
        <title>WGS assembly of Manihot esculenta.</title>
        <authorList>
            <person name="Bredeson J.V."/>
            <person name="Prochnik S.E."/>
            <person name="Lyons J.B."/>
            <person name="Schmutz J."/>
            <person name="Grimwood J."/>
            <person name="Vrebalov J."/>
            <person name="Bart R.S."/>
            <person name="Amuge T."/>
            <person name="Ferguson M.E."/>
            <person name="Green R."/>
            <person name="Putnam N."/>
            <person name="Stites J."/>
            <person name="Rounsley S."/>
            <person name="Rokhsar D.S."/>
        </authorList>
    </citation>
    <scope>NUCLEOTIDE SEQUENCE [LARGE SCALE GENOMIC DNA]</scope>
    <source>
        <tissue evidence="2">Leaf</tissue>
    </source>
</reference>
<protein>
    <submittedName>
        <fullName evidence="2">Uncharacterized protein</fullName>
    </submittedName>
</protein>
<dbReference type="AlphaFoldDB" id="A0A2C9V7F3"/>
<evidence type="ECO:0000313" key="2">
    <source>
        <dbReference type="EMBL" id="OAY39903.1"/>
    </source>
</evidence>
<dbReference type="EMBL" id="CM004396">
    <property type="protein sequence ID" value="OAY39903.1"/>
    <property type="molecule type" value="Genomic_DNA"/>
</dbReference>
<keyword evidence="1" id="KW-1133">Transmembrane helix</keyword>
<evidence type="ECO:0000256" key="1">
    <source>
        <dbReference type="SAM" id="Phobius"/>
    </source>
</evidence>
<gene>
    <name evidence="2" type="ORF">MANES_10G132500</name>
</gene>
<sequence length="68" mass="7509">MKVLHLFQPIPFGDEASSSLDLVFCLTIVCTPSFLAPWASVSRYIASMATTVDVLGSHRKVFMMVVVF</sequence>
<keyword evidence="1" id="KW-0812">Transmembrane</keyword>
<name>A0A2C9V7F3_MANES</name>
<keyword evidence="1" id="KW-0472">Membrane</keyword>